<dbReference type="Proteomes" id="UP000659124">
    <property type="component" value="Unassembled WGS sequence"/>
</dbReference>
<dbReference type="InterPro" id="IPR028939">
    <property type="entry name" value="P5C_Rdtase_cat_N"/>
</dbReference>
<sequence>MKIATIGAGNIGGTLGTLWAAQGHQVMFSSRHPESAKMQALLQATHHTAKTGTVNEAIAFGDIILLAAPAAETDIILQQTGDFQNKIIINSLNRMDKSSLREVVKLAAGARVVRAFHLAPWEILSQPRFDNIPASSFITGTDEAAVNIVALLIREIGFDPVVIKTEADMLDLEAGLGLLWKVFSREYNRDFGIRLLRRTE</sequence>
<evidence type="ECO:0000259" key="2">
    <source>
        <dbReference type="Pfam" id="PF03807"/>
    </source>
</evidence>
<name>A0ABR7TXB8_9BACT</name>
<dbReference type="PANTHER" id="PTHR14239">
    <property type="entry name" value="DUDULIN-RELATED"/>
    <property type="match status" value="1"/>
</dbReference>
<dbReference type="SUPFAM" id="SSF51735">
    <property type="entry name" value="NAD(P)-binding Rossmann-fold domains"/>
    <property type="match status" value="1"/>
</dbReference>
<feature type="domain" description="Pyrroline-5-carboxylate reductase catalytic N-terminal" evidence="2">
    <location>
        <begin position="2"/>
        <end position="93"/>
    </location>
</feature>
<evidence type="ECO:0000313" key="4">
    <source>
        <dbReference type="Proteomes" id="UP000659124"/>
    </source>
</evidence>
<dbReference type="InterPro" id="IPR051267">
    <property type="entry name" value="STEAP_metalloreductase"/>
</dbReference>
<evidence type="ECO:0000256" key="1">
    <source>
        <dbReference type="ARBA" id="ARBA00023002"/>
    </source>
</evidence>
<dbReference type="Pfam" id="PF03807">
    <property type="entry name" value="F420_oxidored"/>
    <property type="match status" value="1"/>
</dbReference>
<dbReference type="EMBL" id="JACVFC010000004">
    <property type="protein sequence ID" value="MBC9934049.1"/>
    <property type="molecule type" value="Genomic_DNA"/>
</dbReference>
<organism evidence="3 4">
    <name type="scientific">Chitinophaga qingshengii</name>
    <dbReference type="NCBI Taxonomy" id="1569794"/>
    <lineage>
        <taxon>Bacteria</taxon>
        <taxon>Pseudomonadati</taxon>
        <taxon>Bacteroidota</taxon>
        <taxon>Chitinophagia</taxon>
        <taxon>Chitinophagales</taxon>
        <taxon>Chitinophagaceae</taxon>
        <taxon>Chitinophaga</taxon>
    </lineage>
</organism>
<evidence type="ECO:0000313" key="3">
    <source>
        <dbReference type="EMBL" id="MBC9934049.1"/>
    </source>
</evidence>
<reference evidence="3 4" key="1">
    <citation type="submission" date="2020-09" db="EMBL/GenBank/DDBJ databases">
        <title>Genome sequences of type strains of Chitinophaga qingshengii and Chitinophaga varians.</title>
        <authorList>
            <person name="Kittiwongwattana C."/>
        </authorList>
    </citation>
    <scope>NUCLEOTIDE SEQUENCE [LARGE SCALE GENOMIC DNA]</scope>
    <source>
        <strain evidence="3 4">JCM 30026</strain>
    </source>
</reference>
<keyword evidence="4" id="KW-1185">Reference proteome</keyword>
<dbReference type="InterPro" id="IPR036291">
    <property type="entry name" value="NAD(P)-bd_dom_sf"/>
</dbReference>
<comment type="caution">
    <text evidence="3">The sequence shown here is derived from an EMBL/GenBank/DDBJ whole genome shotgun (WGS) entry which is preliminary data.</text>
</comment>
<protein>
    <submittedName>
        <fullName evidence="3">NAD(P)-binding domain-containing protein</fullName>
    </submittedName>
</protein>
<gene>
    <name evidence="3" type="ORF">ICL07_26915</name>
</gene>
<keyword evidence="1" id="KW-0560">Oxidoreductase</keyword>
<dbReference type="RefSeq" id="WP_188091145.1">
    <property type="nucleotide sequence ID" value="NZ_JACVFC010000004.1"/>
</dbReference>
<dbReference type="Gene3D" id="3.40.50.720">
    <property type="entry name" value="NAD(P)-binding Rossmann-like Domain"/>
    <property type="match status" value="1"/>
</dbReference>
<dbReference type="PANTHER" id="PTHR14239:SF10">
    <property type="entry name" value="REDUCTASE"/>
    <property type="match status" value="1"/>
</dbReference>
<proteinExistence type="predicted"/>
<accession>A0ABR7TXB8</accession>